<protein>
    <submittedName>
        <fullName evidence="3">Universal stress protein</fullName>
    </submittedName>
</protein>
<dbReference type="EMBL" id="WJBC01000001">
    <property type="protein sequence ID" value="MBC3803049.1"/>
    <property type="molecule type" value="Genomic_DNA"/>
</dbReference>
<evidence type="ECO:0000256" key="1">
    <source>
        <dbReference type="ARBA" id="ARBA00008791"/>
    </source>
</evidence>
<evidence type="ECO:0000313" key="4">
    <source>
        <dbReference type="Proteomes" id="UP000603234"/>
    </source>
</evidence>
<evidence type="ECO:0000259" key="2">
    <source>
        <dbReference type="Pfam" id="PF00582"/>
    </source>
</evidence>
<reference evidence="3 4" key="1">
    <citation type="journal article" date="2020" name="mSystems">
        <title>Defining Genomic and Predicted Metabolic Features of the Acetobacterium Genus.</title>
        <authorList>
            <person name="Ross D.E."/>
            <person name="Marshall C.W."/>
            <person name="Gulliver D."/>
            <person name="May H.D."/>
            <person name="Norman R.S."/>
        </authorList>
    </citation>
    <scope>NUCLEOTIDE SEQUENCE [LARGE SCALE GENOMIC DNA]</scope>
    <source>
        <strain evidence="3 4">DSM 8238</strain>
    </source>
</reference>
<name>A0ABR6WR12_9FIRM</name>
<feature type="domain" description="UspA" evidence="2">
    <location>
        <begin position="1"/>
        <end position="146"/>
    </location>
</feature>
<comment type="similarity">
    <text evidence="1">Belongs to the universal stress protein A family.</text>
</comment>
<dbReference type="PANTHER" id="PTHR46268:SF6">
    <property type="entry name" value="UNIVERSAL STRESS PROTEIN UP12"/>
    <property type="match status" value="1"/>
</dbReference>
<comment type="caution">
    <text evidence="3">The sequence shown here is derived from an EMBL/GenBank/DDBJ whole genome shotgun (WGS) entry which is preliminary data.</text>
</comment>
<dbReference type="InterPro" id="IPR014729">
    <property type="entry name" value="Rossmann-like_a/b/a_fold"/>
</dbReference>
<dbReference type="Gene3D" id="3.40.50.620">
    <property type="entry name" value="HUPs"/>
    <property type="match status" value="1"/>
</dbReference>
<proteinExistence type="inferred from homology"/>
<keyword evidence="4" id="KW-1185">Reference proteome</keyword>
<dbReference type="InterPro" id="IPR006016">
    <property type="entry name" value="UspA"/>
</dbReference>
<dbReference type="RefSeq" id="WP_186840964.1">
    <property type="nucleotide sequence ID" value="NZ_WJBC01000001.1"/>
</dbReference>
<accession>A0ABR6WR12</accession>
<dbReference type="Proteomes" id="UP000603234">
    <property type="component" value="Unassembled WGS sequence"/>
</dbReference>
<dbReference type="CDD" id="cd00293">
    <property type="entry name" value="USP-like"/>
    <property type="match status" value="1"/>
</dbReference>
<dbReference type="PRINTS" id="PR01438">
    <property type="entry name" value="UNVRSLSTRESS"/>
</dbReference>
<dbReference type="SUPFAM" id="SSF52402">
    <property type="entry name" value="Adenine nucleotide alpha hydrolases-like"/>
    <property type="match status" value="1"/>
</dbReference>
<organism evidence="3 4">
    <name type="scientific">Acetobacterium fimetarium</name>
    <dbReference type="NCBI Taxonomy" id="52691"/>
    <lineage>
        <taxon>Bacteria</taxon>
        <taxon>Bacillati</taxon>
        <taxon>Bacillota</taxon>
        <taxon>Clostridia</taxon>
        <taxon>Eubacteriales</taxon>
        <taxon>Eubacteriaceae</taxon>
        <taxon>Acetobacterium</taxon>
    </lineage>
</organism>
<evidence type="ECO:0000313" key="3">
    <source>
        <dbReference type="EMBL" id="MBC3803049.1"/>
    </source>
</evidence>
<sequence>MKKILVPVDGSEISLKAAAQAVELAEKFGSEVTFLTVVHIDLPYYETATVPQNFIKMQDEIEAAASRESGKLLDALIKGYSSTGVAMNKKVLFGIVDMEIVDFAEDEKYDLILMGRRGFSPAKRFFVGSTTKKVLAAAPCSVMVVKE</sequence>
<dbReference type="InterPro" id="IPR006015">
    <property type="entry name" value="Universal_stress_UspA"/>
</dbReference>
<gene>
    <name evidence="3" type="ORF">GH808_01145</name>
</gene>
<dbReference type="PANTHER" id="PTHR46268">
    <property type="entry name" value="STRESS RESPONSE PROTEIN NHAX"/>
    <property type="match status" value="1"/>
</dbReference>
<dbReference type="Pfam" id="PF00582">
    <property type="entry name" value="Usp"/>
    <property type="match status" value="1"/>
</dbReference>